<feature type="transmembrane region" description="Helical" evidence="2">
    <location>
        <begin position="375"/>
        <end position="394"/>
    </location>
</feature>
<evidence type="ECO:0000256" key="1">
    <source>
        <dbReference type="ARBA" id="ARBA00023159"/>
    </source>
</evidence>
<dbReference type="InterPro" id="IPR050503">
    <property type="entry name" value="cAMP-dep_PK_reg_su-like"/>
</dbReference>
<dbReference type="InterPro" id="IPR018490">
    <property type="entry name" value="cNMP-bd_dom_sf"/>
</dbReference>
<dbReference type="InterPro" id="IPR014710">
    <property type="entry name" value="RmlC-like_jellyroll"/>
</dbReference>
<feature type="transmembrane region" description="Helical" evidence="2">
    <location>
        <begin position="310"/>
        <end position="330"/>
    </location>
</feature>
<dbReference type="PANTHER" id="PTHR11635:SF152">
    <property type="entry name" value="CAMP-DEPENDENT PROTEIN KINASE TYPE I REGULATORY SUBUNIT-RELATED"/>
    <property type="match status" value="1"/>
</dbReference>
<dbReference type="AlphaFoldDB" id="A0A3S0C686"/>
<reference evidence="4 5" key="1">
    <citation type="submission" date="2018-12" db="EMBL/GenBank/DDBJ databases">
        <title>Bacillus ochoae sp. nov., Paenibacillus whitsoniae sp. nov., Paenibacillus spiritus sp. nov. Isolated from the Mars Exploration Rover during spacecraft assembly.</title>
        <authorList>
            <person name="Seuylemezian A."/>
            <person name="Vaishampayan P."/>
        </authorList>
    </citation>
    <scope>NUCLEOTIDE SEQUENCE [LARGE SCALE GENOMIC DNA]</scope>
    <source>
        <strain evidence="4 5">MER 54</strain>
    </source>
</reference>
<feature type="transmembrane region" description="Helical" evidence="2">
    <location>
        <begin position="114"/>
        <end position="138"/>
    </location>
</feature>
<dbReference type="InterPro" id="IPR011989">
    <property type="entry name" value="ARM-like"/>
</dbReference>
<dbReference type="PANTHER" id="PTHR11635">
    <property type="entry name" value="CAMP-DEPENDENT PROTEIN KINASE REGULATORY CHAIN"/>
    <property type="match status" value="1"/>
</dbReference>
<dbReference type="Gene3D" id="1.25.10.10">
    <property type="entry name" value="Leucine-rich Repeat Variant"/>
    <property type="match status" value="2"/>
</dbReference>
<feature type="transmembrane region" description="Helical" evidence="2">
    <location>
        <begin position="87"/>
        <end position="108"/>
    </location>
</feature>
<feature type="transmembrane region" description="Helical" evidence="2">
    <location>
        <begin position="150"/>
        <end position="169"/>
    </location>
</feature>
<feature type="transmembrane region" description="Helical" evidence="2">
    <location>
        <begin position="55"/>
        <end position="75"/>
    </location>
</feature>
<organism evidence="4 5">
    <name type="scientific">Paenibacillus whitsoniae</name>
    <dbReference type="NCBI Taxonomy" id="2496558"/>
    <lineage>
        <taxon>Bacteria</taxon>
        <taxon>Bacillati</taxon>
        <taxon>Bacillota</taxon>
        <taxon>Bacilli</taxon>
        <taxon>Bacillales</taxon>
        <taxon>Paenibacillaceae</taxon>
        <taxon>Paenibacillus</taxon>
    </lineage>
</organism>
<keyword evidence="2" id="KW-0472">Membrane</keyword>
<keyword evidence="5" id="KW-1185">Reference proteome</keyword>
<dbReference type="InterPro" id="IPR036259">
    <property type="entry name" value="MFS_trans_sf"/>
</dbReference>
<feature type="transmembrane region" description="Helical" evidence="2">
    <location>
        <begin position="336"/>
        <end position="354"/>
    </location>
</feature>
<dbReference type="SUPFAM" id="SSF103473">
    <property type="entry name" value="MFS general substrate transporter"/>
    <property type="match status" value="1"/>
</dbReference>
<keyword evidence="2" id="KW-0812">Transmembrane</keyword>
<gene>
    <name evidence="4" type="ORF">EJQ19_29405</name>
</gene>
<protein>
    <submittedName>
        <fullName evidence="4">Cyclic nucleotide-binding domain-containing protein</fullName>
    </submittedName>
</protein>
<sequence length="1016" mass="112172">MQGTLRGWMGLRTEDIRKLWRMLPIFYFSGIAESLNYTAFMALFNQRFGVQYLPYIYIFEAAIMPLEGWLLAKLASRLPKARMMTTLYLIMIGLLAVNGAVLLGFKAGGVDFRFYYPILFISSNFVIRQLTLLLWSTAFDLCPTQQAKRLMPTFIASTTTGGITAGLLASLLGRWLGTEAVYALAPVLMVAGFLFFRKAIARYLVPLTLKEEGRLQAGASSASELEESSGYYLKNILQSPFLLCAVALMTLMPAIYFMMEYQYFTAAEARFPREGDLTSFYGLITAIQFSVCLLLQTVSTRLMNWLGASNILLGIGIIFLGGFTLTALFMNESMGLPVVSGSYAMFYILLYYIAEPCYQLFFKMMPMSKRDGYRYFAQGVAASGGILIGSLLSLLHSSGLVALSPLAWVGVVVGGVLVIVAWFGRHLYIKELVKSVQGLHADLSEVASSFIGGMRSSKALSGMLGYLKHPNDYVRELALEVIGQAKDSAFLPHLISMIAEESSRIRIAVLRAMNLQGATIQDLVQVASFLEDEDPDVRAECVKLISRAAHLKSQSHFFIRVKLLDNHPKVVHEVVKALHALESEESYQACDEAIIKMLDSGGEWAVYGCHTVADLKLTQYAAWVLSLLDEQRPAVKVAAAHCIGKLQYIEALPQLLEIVPMADQELKRVILGALVDMGDKALPGLFANMQQENPYRWNVVVTALAELLDEGRLRTVLIDGCVERLQASSKERALPGALRALGLDALADLAKERCQELHEALIGGAWAVMAKLVDERIVQTLREAIQDESEEIRENGLEVLAEGLGDRRLAYALLDQLKQGTSAGGETTQEPHLLVQEAEGWSDSWLREIAMHARSERERGDMREDRKFLTMLDKVIFLKQVSLFADLSVDELGLIAGIATEEIHEDLTYLVRRGEPNSAMYLIIEGHVELSNATGQGETATIGVLGPKQAVGETTALDGSPSAVTAQVIFDEVRVLTLQGESLSRLVRLYPEIGIGLLHASSARVRLLENMLLTMS</sequence>
<dbReference type="SMART" id="SM00100">
    <property type="entry name" value="cNMP"/>
    <property type="match status" value="1"/>
</dbReference>
<evidence type="ECO:0000259" key="3">
    <source>
        <dbReference type="PROSITE" id="PS50042"/>
    </source>
</evidence>
<dbReference type="OrthoDB" id="2481373at2"/>
<dbReference type="InterPro" id="IPR016024">
    <property type="entry name" value="ARM-type_fold"/>
</dbReference>
<feature type="transmembrane region" description="Helical" evidence="2">
    <location>
        <begin position="279"/>
        <end position="298"/>
    </location>
</feature>
<dbReference type="Pfam" id="PF13646">
    <property type="entry name" value="HEAT_2"/>
    <property type="match status" value="1"/>
</dbReference>
<dbReference type="GO" id="GO:0005952">
    <property type="term" value="C:cAMP-dependent protein kinase complex"/>
    <property type="evidence" value="ECO:0007669"/>
    <property type="project" value="InterPro"/>
</dbReference>
<feature type="transmembrane region" description="Helical" evidence="2">
    <location>
        <begin position="406"/>
        <end position="424"/>
    </location>
</feature>
<dbReference type="Gene3D" id="1.20.1250.20">
    <property type="entry name" value="MFS general substrate transporter like domains"/>
    <property type="match status" value="1"/>
</dbReference>
<accession>A0A3S0C686</accession>
<dbReference type="Gene3D" id="2.60.120.10">
    <property type="entry name" value="Jelly Rolls"/>
    <property type="match status" value="1"/>
</dbReference>
<keyword evidence="1" id="KW-0010">Activator</keyword>
<dbReference type="Proteomes" id="UP000276128">
    <property type="component" value="Unassembled WGS sequence"/>
</dbReference>
<dbReference type="SUPFAM" id="SSF51206">
    <property type="entry name" value="cAMP-binding domain-like"/>
    <property type="match status" value="1"/>
</dbReference>
<feature type="transmembrane region" description="Helical" evidence="2">
    <location>
        <begin position="21"/>
        <end position="43"/>
    </location>
</feature>
<feature type="transmembrane region" description="Helical" evidence="2">
    <location>
        <begin position="241"/>
        <end position="259"/>
    </location>
</feature>
<evidence type="ECO:0000313" key="5">
    <source>
        <dbReference type="Proteomes" id="UP000276128"/>
    </source>
</evidence>
<keyword evidence="2" id="KW-1133">Transmembrane helix</keyword>
<feature type="transmembrane region" description="Helical" evidence="2">
    <location>
        <begin position="175"/>
        <end position="196"/>
    </location>
</feature>
<feature type="domain" description="Cyclic nucleotide-binding" evidence="3">
    <location>
        <begin position="883"/>
        <end position="987"/>
    </location>
</feature>
<name>A0A3S0C686_9BACL</name>
<comment type="caution">
    <text evidence="4">The sequence shown here is derived from an EMBL/GenBank/DDBJ whole genome shotgun (WGS) entry which is preliminary data.</text>
</comment>
<evidence type="ECO:0000313" key="4">
    <source>
        <dbReference type="EMBL" id="RTE02435.1"/>
    </source>
</evidence>
<dbReference type="EMBL" id="RXHU01000117">
    <property type="protein sequence ID" value="RTE02435.1"/>
    <property type="molecule type" value="Genomic_DNA"/>
</dbReference>
<dbReference type="InterPro" id="IPR000595">
    <property type="entry name" value="cNMP-bd_dom"/>
</dbReference>
<evidence type="ECO:0000256" key="2">
    <source>
        <dbReference type="SAM" id="Phobius"/>
    </source>
</evidence>
<dbReference type="PROSITE" id="PS50042">
    <property type="entry name" value="CNMP_BINDING_3"/>
    <property type="match status" value="1"/>
</dbReference>
<proteinExistence type="predicted"/>
<dbReference type="GO" id="GO:0005829">
    <property type="term" value="C:cytosol"/>
    <property type="evidence" value="ECO:0007669"/>
    <property type="project" value="TreeGrafter"/>
</dbReference>
<dbReference type="CDD" id="cd00038">
    <property type="entry name" value="CAP_ED"/>
    <property type="match status" value="1"/>
</dbReference>
<dbReference type="SUPFAM" id="SSF48371">
    <property type="entry name" value="ARM repeat"/>
    <property type="match status" value="1"/>
</dbReference>
<dbReference type="Pfam" id="PF00027">
    <property type="entry name" value="cNMP_binding"/>
    <property type="match status" value="1"/>
</dbReference>